<feature type="transmembrane region" description="Helical" evidence="1">
    <location>
        <begin position="147"/>
        <end position="171"/>
    </location>
</feature>
<feature type="transmembrane region" description="Helical" evidence="1">
    <location>
        <begin position="183"/>
        <end position="207"/>
    </location>
</feature>
<name>A0A811K1M4_9BILA</name>
<keyword evidence="3" id="KW-1185">Reference proteome</keyword>
<dbReference type="Proteomes" id="UP000783686">
    <property type="component" value="Unassembled WGS sequence"/>
</dbReference>
<proteinExistence type="predicted"/>
<evidence type="ECO:0000256" key="1">
    <source>
        <dbReference type="SAM" id="Phobius"/>
    </source>
</evidence>
<feature type="transmembrane region" description="Helical" evidence="1">
    <location>
        <begin position="100"/>
        <end position="120"/>
    </location>
</feature>
<keyword evidence="1" id="KW-0812">Transmembrane</keyword>
<feature type="transmembrane region" description="Helical" evidence="1">
    <location>
        <begin position="21"/>
        <end position="45"/>
    </location>
</feature>
<comment type="caution">
    <text evidence="2">The sequence shown here is derived from an EMBL/GenBank/DDBJ whole genome shotgun (WGS) entry which is preliminary data.</text>
</comment>
<gene>
    <name evidence="2" type="ORF">BOKJ2_LOCUS2625</name>
</gene>
<sequence>MYTKLIIISNKQQKKPIRLSSVFRLYLYNWWIFMFTSLIFNIYMVCRFNEPQSTTSLFGWGLSVQLTIMISPITVFFVVLERNLVFLLPFKQQILRWWLIRIEFVVLAAFYCLFVCELLWVTQSYSDYTDCRAFGCLMNRKGGSVHLSIKIAMSIGNIVNMICFIVALRGMNKTACHKRTNRLAIIVICMELVWNIIPLILTNILIISMNWNIAAYIGPYVQTLTAIDGLLSSILYTNNLTWPSDSGPNPSIRSQKPFMLRVMLAKKEL</sequence>
<organism evidence="2 3">
    <name type="scientific">Bursaphelenchus okinawaensis</name>
    <dbReference type="NCBI Taxonomy" id="465554"/>
    <lineage>
        <taxon>Eukaryota</taxon>
        <taxon>Metazoa</taxon>
        <taxon>Ecdysozoa</taxon>
        <taxon>Nematoda</taxon>
        <taxon>Chromadorea</taxon>
        <taxon>Rhabditida</taxon>
        <taxon>Tylenchina</taxon>
        <taxon>Tylenchomorpha</taxon>
        <taxon>Aphelenchoidea</taxon>
        <taxon>Aphelenchoididae</taxon>
        <taxon>Bursaphelenchus</taxon>
    </lineage>
</organism>
<feature type="transmembrane region" description="Helical" evidence="1">
    <location>
        <begin position="57"/>
        <end position="80"/>
    </location>
</feature>
<accession>A0A811K1M4</accession>
<dbReference type="EMBL" id="CAJFDH010000002">
    <property type="protein sequence ID" value="CAD5209328.1"/>
    <property type="molecule type" value="Genomic_DNA"/>
</dbReference>
<evidence type="ECO:0000313" key="3">
    <source>
        <dbReference type="Proteomes" id="UP000614601"/>
    </source>
</evidence>
<evidence type="ECO:0000313" key="2">
    <source>
        <dbReference type="EMBL" id="CAD5209328.1"/>
    </source>
</evidence>
<dbReference type="AlphaFoldDB" id="A0A811K1M4"/>
<keyword evidence="1" id="KW-1133">Transmembrane helix</keyword>
<protein>
    <submittedName>
        <fullName evidence="2">Uncharacterized protein</fullName>
    </submittedName>
</protein>
<dbReference type="Proteomes" id="UP000614601">
    <property type="component" value="Unassembled WGS sequence"/>
</dbReference>
<keyword evidence="1" id="KW-0472">Membrane</keyword>
<dbReference type="EMBL" id="CAJFCW020000002">
    <property type="protein sequence ID" value="CAG9089034.1"/>
    <property type="molecule type" value="Genomic_DNA"/>
</dbReference>
<reference evidence="2" key="1">
    <citation type="submission" date="2020-09" db="EMBL/GenBank/DDBJ databases">
        <authorList>
            <person name="Kikuchi T."/>
        </authorList>
    </citation>
    <scope>NUCLEOTIDE SEQUENCE</scope>
    <source>
        <strain evidence="2">SH1</strain>
    </source>
</reference>